<proteinExistence type="predicted"/>
<dbReference type="InterPro" id="IPR009057">
    <property type="entry name" value="Homeodomain-like_sf"/>
</dbReference>
<dbReference type="Proteomes" id="UP000531216">
    <property type="component" value="Unassembled WGS sequence"/>
</dbReference>
<dbReference type="Gene3D" id="1.10.10.10">
    <property type="entry name" value="Winged helix-like DNA-binding domain superfamily/Winged helix DNA-binding domain"/>
    <property type="match status" value="1"/>
</dbReference>
<evidence type="ECO:0000313" key="1">
    <source>
        <dbReference type="EMBL" id="MBB3936808.1"/>
    </source>
</evidence>
<dbReference type="InterPro" id="IPR007367">
    <property type="entry name" value="DUF433"/>
</dbReference>
<keyword evidence="2" id="KW-1185">Reference proteome</keyword>
<evidence type="ECO:0000313" key="2">
    <source>
        <dbReference type="Proteomes" id="UP000531216"/>
    </source>
</evidence>
<name>A0A7W6BX77_9HYPH</name>
<dbReference type="InterPro" id="IPR036388">
    <property type="entry name" value="WH-like_DNA-bd_sf"/>
</dbReference>
<accession>A0A7W6BX77</accession>
<dbReference type="SUPFAM" id="SSF46689">
    <property type="entry name" value="Homeodomain-like"/>
    <property type="match status" value="1"/>
</dbReference>
<protein>
    <submittedName>
        <fullName evidence="1">Uncharacterized protein (DUF433 family)</fullName>
    </submittedName>
</protein>
<dbReference type="RefSeq" id="WP_244545947.1">
    <property type="nucleotide sequence ID" value="NZ_FOOA01000006.1"/>
</dbReference>
<reference evidence="1 2" key="1">
    <citation type="submission" date="2020-08" db="EMBL/GenBank/DDBJ databases">
        <title>Genomic Encyclopedia of Type Strains, Phase IV (KMG-IV): sequencing the most valuable type-strain genomes for metagenomic binning, comparative biology and taxonomic classification.</title>
        <authorList>
            <person name="Goeker M."/>
        </authorList>
    </citation>
    <scope>NUCLEOTIDE SEQUENCE [LARGE SCALE GENOMIC DNA]</scope>
    <source>
        <strain evidence="1 2">DSM 25024</strain>
    </source>
</reference>
<dbReference type="EMBL" id="JACIDO010000006">
    <property type="protein sequence ID" value="MBB3936808.1"/>
    <property type="molecule type" value="Genomic_DNA"/>
</dbReference>
<dbReference type="AlphaFoldDB" id="A0A7W6BX77"/>
<sequence length="80" mass="8771">MAEQSMETGVTEEDLFEENREVMSGALVFKGTRIPVDVLFESLLGGSTLDEILDDFPSIGRDRAEAAVRLAVRSLRLKAA</sequence>
<organism evidence="1 2">
    <name type="scientific">Aureimonas phyllosphaerae</name>
    <dbReference type="NCBI Taxonomy" id="1166078"/>
    <lineage>
        <taxon>Bacteria</taxon>
        <taxon>Pseudomonadati</taxon>
        <taxon>Pseudomonadota</taxon>
        <taxon>Alphaproteobacteria</taxon>
        <taxon>Hyphomicrobiales</taxon>
        <taxon>Aurantimonadaceae</taxon>
        <taxon>Aureimonas</taxon>
    </lineage>
</organism>
<dbReference type="Pfam" id="PF04255">
    <property type="entry name" value="DUF433"/>
    <property type="match status" value="1"/>
</dbReference>
<comment type="caution">
    <text evidence="1">The sequence shown here is derived from an EMBL/GenBank/DDBJ whole genome shotgun (WGS) entry which is preliminary data.</text>
</comment>
<gene>
    <name evidence="1" type="ORF">GGR05_002973</name>
</gene>